<feature type="compositionally biased region" description="Polar residues" evidence="10">
    <location>
        <begin position="246"/>
        <end position="256"/>
    </location>
</feature>
<evidence type="ECO:0000313" key="14">
    <source>
        <dbReference type="Proteomes" id="UP000237684"/>
    </source>
</evidence>
<dbReference type="Gene3D" id="3.40.50.2300">
    <property type="match status" value="1"/>
</dbReference>
<dbReference type="InParanoid" id="A0A2S8SWH5"/>
<dbReference type="InterPro" id="IPR011006">
    <property type="entry name" value="CheY-like_superfamily"/>
</dbReference>
<name>A0A2S8SWH5_9BACT</name>
<dbReference type="GO" id="GO:0032993">
    <property type="term" value="C:protein-DNA complex"/>
    <property type="evidence" value="ECO:0007669"/>
    <property type="project" value="TreeGrafter"/>
</dbReference>
<dbReference type="RefSeq" id="WP_105482424.1">
    <property type="nucleotide sequence ID" value="NZ_NIGF01000002.1"/>
</dbReference>
<keyword evidence="7" id="KW-0804">Transcription</keyword>
<dbReference type="Pfam" id="PF00072">
    <property type="entry name" value="Response_reg"/>
    <property type="match status" value="1"/>
</dbReference>
<evidence type="ECO:0000256" key="1">
    <source>
        <dbReference type="ARBA" id="ARBA00004496"/>
    </source>
</evidence>
<dbReference type="CDD" id="cd17623">
    <property type="entry name" value="REC_OmpR_CpxR"/>
    <property type="match status" value="1"/>
</dbReference>
<dbReference type="GO" id="GO:0006355">
    <property type="term" value="P:regulation of DNA-templated transcription"/>
    <property type="evidence" value="ECO:0007669"/>
    <property type="project" value="InterPro"/>
</dbReference>
<dbReference type="InterPro" id="IPR016032">
    <property type="entry name" value="Sig_transdc_resp-reg_C-effctor"/>
</dbReference>
<gene>
    <name evidence="13" type="ORF">B1R32_102116</name>
</gene>
<dbReference type="InterPro" id="IPR058124">
    <property type="entry name" value="CpxR-like_REC"/>
</dbReference>
<keyword evidence="5" id="KW-0805">Transcription regulation</keyword>
<keyword evidence="3 8" id="KW-0597">Phosphoprotein</keyword>
<dbReference type="EMBL" id="NIGF01000002">
    <property type="protein sequence ID" value="PQV65109.1"/>
    <property type="molecule type" value="Genomic_DNA"/>
</dbReference>
<dbReference type="CDD" id="cd00383">
    <property type="entry name" value="trans_reg_C"/>
    <property type="match status" value="1"/>
</dbReference>
<keyword evidence="2" id="KW-0963">Cytoplasm</keyword>
<evidence type="ECO:0000256" key="9">
    <source>
        <dbReference type="PROSITE-ProRule" id="PRU01091"/>
    </source>
</evidence>
<dbReference type="InterPro" id="IPR036388">
    <property type="entry name" value="WH-like_DNA-bd_sf"/>
</dbReference>
<sequence>MPRVLLIDDDIELAELATEFLTLEGFEVEVARRGDTGLDRAIAGGFDCIILDVMLPGLGGFEVLRRLRGQSGVPVLMLTARGDDADRILGLESGADDYLPKPFNPRELAARLRAVLRRFATTGTHDGPPREKLEVGDLEMNLASRSLRRGGEKIELTGLEFDLLSAFLKEAGKVVPREIIFRDVFGRKLLAGDRSIDTHVSNLRRKLGAHPDGTERFKNLRGVGYGYALPENFHADEAESSTSAEQTEVISTKNEA</sequence>
<dbReference type="PANTHER" id="PTHR48111">
    <property type="entry name" value="REGULATOR OF RPOS"/>
    <property type="match status" value="1"/>
</dbReference>
<feature type="domain" description="Response regulatory" evidence="11">
    <location>
        <begin position="3"/>
        <end position="116"/>
    </location>
</feature>
<feature type="region of interest" description="Disordered" evidence="10">
    <location>
        <begin position="236"/>
        <end position="256"/>
    </location>
</feature>
<evidence type="ECO:0000256" key="10">
    <source>
        <dbReference type="SAM" id="MobiDB-lite"/>
    </source>
</evidence>
<feature type="domain" description="OmpR/PhoB-type" evidence="12">
    <location>
        <begin position="130"/>
        <end position="229"/>
    </location>
</feature>
<dbReference type="GO" id="GO:0000976">
    <property type="term" value="F:transcription cis-regulatory region binding"/>
    <property type="evidence" value="ECO:0007669"/>
    <property type="project" value="TreeGrafter"/>
</dbReference>
<dbReference type="FunFam" id="3.40.50.2300:FF:000001">
    <property type="entry name" value="DNA-binding response regulator PhoB"/>
    <property type="match status" value="1"/>
</dbReference>
<keyword evidence="4" id="KW-0902">Two-component regulatory system</keyword>
<evidence type="ECO:0000259" key="12">
    <source>
        <dbReference type="PROSITE" id="PS51755"/>
    </source>
</evidence>
<evidence type="ECO:0000256" key="6">
    <source>
        <dbReference type="ARBA" id="ARBA00023125"/>
    </source>
</evidence>
<dbReference type="SUPFAM" id="SSF46894">
    <property type="entry name" value="C-terminal effector domain of the bipartite response regulators"/>
    <property type="match status" value="1"/>
</dbReference>
<evidence type="ECO:0000256" key="2">
    <source>
        <dbReference type="ARBA" id="ARBA00022490"/>
    </source>
</evidence>
<evidence type="ECO:0000256" key="7">
    <source>
        <dbReference type="ARBA" id="ARBA00023163"/>
    </source>
</evidence>
<reference evidence="13 14" key="1">
    <citation type="journal article" date="2018" name="Syst. Appl. Microbiol.">
        <title>Abditibacterium utsteinense sp. nov., the first cultivated member of candidate phylum FBP, isolated from ice-free Antarctic soil samples.</title>
        <authorList>
            <person name="Tahon G."/>
            <person name="Tytgat B."/>
            <person name="Lebbe L."/>
            <person name="Carlier A."/>
            <person name="Willems A."/>
        </authorList>
    </citation>
    <scope>NUCLEOTIDE SEQUENCE [LARGE SCALE GENOMIC DNA]</scope>
    <source>
        <strain evidence="13 14">LMG 29911</strain>
    </source>
</reference>
<evidence type="ECO:0000256" key="5">
    <source>
        <dbReference type="ARBA" id="ARBA00023015"/>
    </source>
</evidence>
<evidence type="ECO:0000256" key="3">
    <source>
        <dbReference type="ARBA" id="ARBA00022553"/>
    </source>
</evidence>
<dbReference type="SMART" id="SM00862">
    <property type="entry name" value="Trans_reg_C"/>
    <property type="match status" value="1"/>
</dbReference>
<proteinExistence type="predicted"/>
<dbReference type="PROSITE" id="PS51755">
    <property type="entry name" value="OMPR_PHOB"/>
    <property type="match status" value="1"/>
</dbReference>
<comment type="caution">
    <text evidence="13">The sequence shown here is derived from an EMBL/GenBank/DDBJ whole genome shotgun (WGS) entry which is preliminary data.</text>
</comment>
<evidence type="ECO:0000256" key="8">
    <source>
        <dbReference type="PROSITE-ProRule" id="PRU00169"/>
    </source>
</evidence>
<feature type="modified residue" description="4-aspartylphosphate" evidence="8">
    <location>
        <position position="52"/>
    </location>
</feature>
<dbReference type="InterPro" id="IPR001789">
    <property type="entry name" value="Sig_transdc_resp-reg_receiver"/>
</dbReference>
<dbReference type="InterPro" id="IPR039420">
    <property type="entry name" value="WalR-like"/>
</dbReference>
<evidence type="ECO:0000256" key="4">
    <source>
        <dbReference type="ARBA" id="ARBA00023012"/>
    </source>
</evidence>
<dbReference type="PROSITE" id="PS50110">
    <property type="entry name" value="RESPONSE_REGULATORY"/>
    <property type="match status" value="1"/>
</dbReference>
<dbReference type="AlphaFoldDB" id="A0A2S8SWH5"/>
<comment type="subcellular location">
    <subcellularLocation>
        <location evidence="1">Cytoplasm</location>
    </subcellularLocation>
</comment>
<dbReference type="PANTHER" id="PTHR48111:SF39">
    <property type="entry name" value="TRANSCRIPTIONAL REGULATORY PROTEIN CPXR"/>
    <property type="match status" value="1"/>
</dbReference>
<dbReference type="GO" id="GO:0000156">
    <property type="term" value="F:phosphorelay response regulator activity"/>
    <property type="evidence" value="ECO:0007669"/>
    <property type="project" value="TreeGrafter"/>
</dbReference>
<dbReference type="SUPFAM" id="SSF52172">
    <property type="entry name" value="CheY-like"/>
    <property type="match status" value="1"/>
</dbReference>
<dbReference type="Pfam" id="PF00486">
    <property type="entry name" value="Trans_reg_C"/>
    <property type="match status" value="1"/>
</dbReference>
<protein>
    <submittedName>
        <fullName evidence="13">Two component transcriptional regulator, winged helix family</fullName>
    </submittedName>
</protein>
<keyword evidence="6 9" id="KW-0238">DNA-binding</keyword>
<evidence type="ECO:0000259" key="11">
    <source>
        <dbReference type="PROSITE" id="PS50110"/>
    </source>
</evidence>
<dbReference type="SMART" id="SM00448">
    <property type="entry name" value="REC"/>
    <property type="match status" value="1"/>
</dbReference>
<dbReference type="Proteomes" id="UP000237684">
    <property type="component" value="Unassembled WGS sequence"/>
</dbReference>
<organism evidence="13 14">
    <name type="scientific">Abditibacterium utsteinense</name>
    <dbReference type="NCBI Taxonomy" id="1960156"/>
    <lineage>
        <taxon>Bacteria</taxon>
        <taxon>Pseudomonadati</taxon>
        <taxon>Abditibacteriota</taxon>
        <taxon>Abditibacteriia</taxon>
        <taxon>Abditibacteriales</taxon>
        <taxon>Abditibacteriaceae</taxon>
        <taxon>Abditibacterium</taxon>
    </lineage>
</organism>
<evidence type="ECO:0000313" key="13">
    <source>
        <dbReference type="EMBL" id="PQV65109.1"/>
    </source>
</evidence>
<dbReference type="OrthoDB" id="9793321at2"/>
<dbReference type="InterPro" id="IPR001867">
    <property type="entry name" value="OmpR/PhoB-type_DNA-bd"/>
</dbReference>
<dbReference type="GO" id="GO:0005829">
    <property type="term" value="C:cytosol"/>
    <property type="evidence" value="ECO:0007669"/>
    <property type="project" value="TreeGrafter"/>
</dbReference>
<dbReference type="Gene3D" id="1.10.10.10">
    <property type="entry name" value="Winged helix-like DNA-binding domain superfamily/Winged helix DNA-binding domain"/>
    <property type="match status" value="1"/>
</dbReference>
<dbReference type="Gene3D" id="6.10.250.690">
    <property type="match status" value="1"/>
</dbReference>
<accession>A0A2S8SWH5</accession>
<keyword evidence="14" id="KW-1185">Reference proteome</keyword>
<feature type="DNA-binding region" description="OmpR/PhoB-type" evidence="9">
    <location>
        <begin position="130"/>
        <end position="229"/>
    </location>
</feature>